<feature type="domain" description="YrdC-like" evidence="12">
    <location>
        <begin position="13"/>
        <end position="202"/>
    </location>
</feature>
<dbReference type="GO" id="GO:0005524">
    <property type="term" value="F:ATP binding"/>
    <property type="evidence" value="ECO:0007669"/>
    <property type="project" value="UniProtKB-KW"/>
</dbReference>
<evidence type="ECO:0000256" key="11">
    <source>
        <dbReference type="ARBA" id="ARBA00048366"/>
    </source>
</evidence>
<dbReference type="InterPro" id="IPR050156">
    <property type="entry name" value="TC-AMP_synthase_SUA5"/>
</dbReference>
<keyword evidence="8" id="KW-0547">Nucleotide-binding</keyword>
<reference evidence="14" key="1">
    <citation type="submission" date="2017-09" db="EMBL/GenBank/DDBJ databases">
        <title>Depth-based differentiation of microbial function through sediment-hosted aquifers and enrichment of novel symbionts in the deep terrestrial subsurface.</title>
        <authorList>
            <person name="Probst A.J."/>
            <person name="Ladd B."/>
            <person name="Jarett J.K."/>
            <person name="Geller-Mcgrath D.E."/>
            <person name="Sieber C.M.K."/>
            <person name="Emerson J.B."/>
            <person name="Anantharaman K."/>
            <person name="Thomas B.C."/>
            <person name="Malmstrom R."/>
            <person name="Stieglmeier M."/>
            <person name="Klingl A."/>
            <person name="Woyke T."/>
            <person name="Ryan C.M."/>
            <person name="Banfield J.F."/>
        </authorList>
    </citation>
    <scope>NUCLEOTIDE SEQUENCE [LARGE SCALE GENOMIC DNA]</scope>
</reference>
<comment type="subcellular location">
    <subcellularLocation>
        <location evidence="1">Cytoplasm</location>
    </subcellularLocation>
</comment>
<comment type="catalytic activity">
    <reaction evidence="11">
        <text>L-threonine + hydrogencarbonate + ATP = L-threonylcarbamoyladenylate + diphosphate + H2O</text>
        <dbReference type="Rhea" id="RHEA:36407"/>
        <dbReference type="ChEBI" id="CHEBI:15377"/>
        <dbReference type="ChEBI" id="CHEBI:17544"/>
        <dbReference type="ChEBI" id="CHEBI:30616"/>
        <dbReference type="ChEBI" id="CHEBI:33019"/>
        <dbReference type="ChEBI" id="CHEBI:57926"/>
        <dbReference type="ChEBI" id="CHEBI:73682"/>
        <dbReference type="EC" id="2.7.7.87"/>
    </reaction>
</comment>
<dbReference type="EC" id="2.7.7.87" evidence="3"/>
<evidence type="ECO:0000313" key="14">
    <source>
        <dbReference type="Proteomes" id="UP000228503"/>
    </source>
</evidence>
<gene>
    <name evidence="13" type="ORF">COY16_00950</name>
</gene>
<evidence type="ECO:0000256" key="1">
    <source>
        <dbReference type="ARBA" id="ARBA00004496"/>
    </source>
</evidence>
<keyword evidence="6" id="KW-0819">tRNA processing</keyword>
<keyword evidence="9" id="KW-0067">ATP-binding</keyword>
<dbReference type="PANTHER" id="PTHR17490:SF16">
    <property type="entry name" value="THREONYLCARBAMOYL-AMP SYNTHASE"/>
    <property type="match status" value="1"/>
</dbReference>
<evidence type="ECO:0000256" key="5">
    <source>
        <dbReference type="ARBA" id="ARBA00022679"/>
    </source>
</evidence>
<dbReference type="InterPro" id="IPR017945">
    <property type="entry name" value="DHBP_synth_RibB-like_a/b_dom"/>
</dbReference>
<dbReference type="SUPFAM" id="SSF55821">
    <property type="entry name" value="YrdC/RibB"/>
    <property type="match status" value="1"/>
</dbReference>
<dbReference type="AlphaFoldDB" id="A0A2M7U151"/>
<dbReference type="EMBL" id="PFOB01000013">
    <property type="protein sequence ID" value="PIZ63799.1"/>
    <property type="molecule type" value="Genomic_DNA"/>
</dbReference>
<evidence type="ECO:0000256" key="9">
    <source>
        <dbReference type="ARBA" id="ARBA00022840"/>
    </source>
</evidence>
<dbReference type="NCBIfam" id="TIGR00057">
    <property type="entry name" value="L-threonylcarbamoyladenylate synthase"/>
    <property type="match status" value="1"/>
</dbReference>
<sequence>MTRTIILSPKSTNHVLDAVTHVLSKGGLVIFPSDTVYGLLVDGTNKAAVKKLIEFKNRAPGKAISVFVSDLDSCKNHVSINQKQSAILSKLLPGPFTMVLPSKHTVQKLLESENGTLGVRVPDYQPILQLTSSFGKPITATSANLGGKSPHYSIDSFLHQIPQLKKDLVDLIVDAGKLPRNKPSTVLDLTESTAKTLRSGDIVFEKSTVQISHSAQETQKIGRTLIQSLSEKYGQKPLVVILKGDLGAGKTEMTRGIANYYGIEKIISPTFVVYYEYVIQKIQNSKFKIQNSNIFIHVDLYNIQEETEFDHLGLSEYLNPGNVMVVEWGEKLGKMYAEFQKKAVVVFVEIEYDGENGRKIRI</sequence>
<dbReference type="Pfam" id="PF01300">
    <property type="entry name" value="Sua5_yciO_yrdC"/>
    <property type="match status" value="1"/>
</dbReference>
<evidence type="ECO:0000256" key="6">
    <source>
        <dbReference type="ARBA" id="ARBA00022694"/>
    </source>
</evidence>
<organism evidence="13 14">
    <name type="scientific">Candidatus Roizmanbacteria bacterium CG_4_10_14_0_2_um_filter_39_13</name>
    <dbReference type="NCBI Taxonomy" id="1974825"/>
    <lineage>
        <taxon>Bacteria</taxon>
        <taxon>Candidatus Roizmaniibacteriota</taxon>
    </lineage>
</organism>
<dbReference type="InterPro" id="IPR006070">
    <property type="entry name" value="Sua5-like_dom"/>
</dbReference>
<dbReference type="GO" id="GO:0003725">
    <property type="term" value="F:double-stranded RNA binding"/>
    <property type="evidence" value="ECO:0007669"/>
    <property type="project" value="InterPro"/>
</dbReference>
<protein>
    <recommendedName>
        <fullName evidence="10">L-threonylcarbamoyladenylate synthase</fullName>
        <ecNumber evidence="3">2.7.7.87</ecNumber>
    </recommendedName>
    <alternativeName>
        <fullName evidence="10">L-threonylcarbamoyladenylate synthase</fullName>
    </alternativeName>
</protein>
<keyword evidence="4" id="KW-0963">Cytoplasm</keyword>
<evidence type="ECO:0000256" key="7">
    <source>
        <dbReference type="ARBA" id="ARBA00022695"/>
    </source>
</evidence>
<dbReference type="Proteomes" id="UP000228503">
    <property type="component" value="Unassembled WGS sequence"/>
</dbReference>
<evidence type="ECO:0000259" key="12">
    <source>
        <dbReference type="PROSITE" id="PS51163"/>
    </source>
</evidence>
<dbReference type="PANTHER" id="PTHR17490">
    <property type="entry name" value="SUA5"/>
    <property type="match status" value="1"/>
</dbReference>
<keyword evidence="7" id="KW-0548">Nucleotidyltransferase</keyword>
<dbReference type="Gene3D" id="3.40.50.300">
    <property type="entry name" value="P-loop containing nucleotide triphosphate hydrolases"/>
    <property type="match status" value="1"/>
</dbReference>
<evidence type="ECO:0000256" key="2">
    <source>
        <dbReference type="ARBA" id="ARBA00007663"/>
    </source>
</evidence>
<evidence type="ECO:0000256" key="10">
    <source>
        <dbReference type="ARBA" id="ARBA00029774"/>
    </source>
</evidence>
<dbReference type="SUPFAM" id="SSF52540">
    <property type="entry name" value="P-loop containing nucleoside triphosphate hydrolases"/>
    <property type="match status" value="1"/>
</dbReference>
<dbReference type="NCBIfam" id="TIGR00150">
    <property type="entry name" value="T6A_YjeE"/>
    <property type="match status" value="1"/>
</dbReference>
<comment type="similarity">
    <text evidence="2">Belongs to the SUA5 family.</text>
</comment>
<evidence type="ECO:0000256" key="4">
    <source>
        <dbReference type="ARBA" id="ARBA00022490"/>
    </source>
</evidence>
<proteinExistence type="inferred from homology"/>
<keyword evidence="5" id="KW-0808">Transferase</keyword>
<evidence type="ECO:0000256" key="8">
    <source>
        <dbReference type="ARBA" id="ARBA00022741"/>
    </source>
</evidence>
<dbReference type="PROSITE" id="PS51163">
    <property type="entry name" value="YRDC"/>
    <property type="match status" value="1"/>
</dbReference>
<dbReference type="GO" id="GO:0061710">
    <property type="term" value="F:L-threonylcarbamoyladenylate synthase"/>
    <property type="evidence" value="ECO:0007669"/>
    <property type="project" value="UniProtKB-EC"/>
</dbReference>
<dbReference type="Pfam" id="PF02367">
    <property type="entry name" value="TsaE"/>
    <property type="match status" value="1"/>
</dbReference>
<dbReference type="GO" id="GO:0000049">
    <property type="term" value="F:tRNA binding"/>
    <property type="evidence" value="ECO:0007669"/>
    <property type="project" value="TreeGrafter"/>
</dbReference>
<dbReference type="Gene3D" id="3.90.870.10">
    <property type="entry name" value="DHBP synthase"/>
    <property type="match status" value="1"/>
</dbReference>
<accession>A0A2M7U151</accession>
<dbReference type="GO" id="GO:0006450">
    <property type="term" value="P:regulation of translational fidelity"/>
    <property type="evidence" value="ECO:0007669"/>
    <property type="project" value="TreeGrafter"/>
</dbReference>
<dbReference type="InterPro" id="IPR027417">
    <property type="entry name" value="P-loop_NTPase"/>
</dbReference>
<dbReference type="GO" id="GO:0005737">
    <property type="term" value="C:cytoplasm"/>
    <property type="evidence" value="ECO:0007669"/>
    <property type="project" value="UniProtKB-SubCell"/>
</dbReference>
<evidence type="ECO:0000313" key="13">
    <source>
        <dbReference type="EMBL" id="PIZ63799.1"/>
    </source>
</evidence>
<name>A0A2M7U151_9BACT</name>
<comment type="caution">
    <text evidence="13">The sequence shown here is derived from an EMBL/GenBank/DDBJ whole genome shotgun (WGS) entry which is preliminary data.</text>
</comment>
<dbReference type="GO" id="GO:0002949">
    <property type="term" value="P:tRNA threonylcarbamoyladenosine modification"/>
    <property type="evidence" value="ECO:0007669"/>
    <property type="project" value="InterPro"/>
</dbReference>
<evidence type="ECO:0000256" key="3">
    <source>
        <dbReference type="ARBA" id="ARBA00012584"/>
    </source>
</evidence>
<dbReference type="InterPro" id="IPR003442">
    <property type="entry name" value="T6A_TsaE"/>
</dbReference>